<dbReference type="AlphaFoldDB" id="A0AAE3JIV4"/>
<evidence type="ECO:0000313" key="2">
    <source>
        <dbReference type="Proteomes" id="UP001198163"/>
    </source>
</evidence>
<evidence type="ECO:0000313" key="1">
    <source>
        <dbReference type="EMBL" id="MCD1654733.1"/>
    </source>
</evidence>
<sequence length="61" mass="6513">MPILDQGSRKSAIETVLKLFEGRPELLSGLHPSQAVDALIAGAEKIGTYVVHGTIEPQSKD</sequence>
<name>A0AAE3JIV4_9SPIR</name>
<dbReference type="RefSeq" id="WP_230755242.1">
    <property type="nucleotide sequence ID" value="NZ_JAINWA010000003.1"/>
</dbReference>
<protein>
    <submittedName>
        <fullName evidence="1">Uncharacterized protein</fullName>
    </submittedName>
</protein>
<reference evidence="1" key="1">
    <citation type="submission" date="2021-08" db="EMBL/GenBank/DDBJ databases">
        <title>Comparative analyses of Brucepasteria parasyntrophica and Teretinema zuelzerae.</title>
        <authorList>
            <person name="Song Y."/>
            <person name="Brune A."/>
        </authorList>
    </citation>
    <scope>NUCLEOTIDE SEQUENCE</scope>
    <source>
        <strain evidence="1">DSM 1903</strain>
    </source>
</reference>
<keyword evidence="2" id="KW-1185">Reference proteome</keyword>
<comment type="caution">
    <text evidence="1">The sequence shown here is derived from an EMBL/GenBank/DDBJ whole genome shotgun (WGS) entry which is preliminary data.</text>
</comment>
<dbReference type="EMBL" id="JAINWA010000003">
    <property type="protein sequence ID" value="MCD1654733.1"/>
    <property type="molecule type" value="Genomic_DNA"/>
</dbReference>
<organism evidence="1 2">
    <name type="scientific">Teretinema zuelzerae</name>
    <dbReference type="NCBI Taxonomy" id="156"/>
    <lineage>
        <taxon>Bacteria</taxon>
        <taxon>Pseudomonadati</taxon>
        <taxon>Spirochaetota</taxon>
        <taxon>Spirochaetia</taxon>
        <taxon>Spirochaetales</taxon>
        <taxon>Treponemataceae</taxon>
        <taxon>Teretinema</taxon>
    </lineage>
</organism>
<accession>A0AAE3JIV4</accession>
<proteinExistence type="predicted"/>
<gene>
    <name evidence="1" type="ORF">K7J14_08440</name>
</gene>
<dbReference type="Proteomes" id="UP001198163">
    <property type="component" value="Unassembled WGS sequence"/>
</dbReference>